<dbReference type="EMBL" id="CP179472">
    <property type="protein sequence ID" value="XPC85692.1"/>
    <property type="molecule type" value="Genomic_DNA"/>
</dbReference>
<organism evidence="1 2">
    <name type="scientific">Borreliella carolinensis</name>
    <dbReference type="NCBI Taxonomy" id="478174"/>
    <lineage>
        <taxon>Bacteria</taxon>
        <taxon>Pseudomonadati</taxon>
        <taxon>Spirochaetota</taxon>
        <taxon>Spirochaetia</taxon>
        <taxon>Spirochaetales</taxon>
        <taxon>Borreliaceae</taxon>
        <taxon>Borreliella</taxon>
    </lineage>
</organism>
<dbReference type="Proteomes" id="UP001304851">
    <property type="component" value="Plasmid cp32-6"/>
</dbReference>
<protein>
    <submittedName>
        <fullName evidence="1">DUF685 domain-containing protein</fullName>
    </submittedName>
</protein>
<keyword evidence="2" id="KW-1185">Reference proteome</keyword>
<reference evidence="1" key="1">
    <citation type="submission" date="2024-11" db="EMBL/GenBank/DDBJ databases">
        <title>Sequencing of Borrelia variable plasmids from multiple Borrelia sensu lato isolates.</title>
        <authorList>
            <person name="Mongodin E.F."/>
            <person name="Rudenko N."/>
            <person name="Fraser C.M."/>
            <person name="Schutzer S."/>
            <person name="Luft B."/>
            <person name="Morgan R."/>
            <person name="Casjens S."/>
            <person name="Qiu W."/>
        </authorList>
    </citation>
    <scope>NUCLEOTIDE SEQUENCE</scope>
    <source>
        <strain evidence="1">SCGT-18</strain>
    </source>
</reference>
<name>A0ACD5GL30_9SPIR</name>
<geneLocation type="plasmid" evidence="1 2">
    <name>cp32-6</name>
</geneLocation>
<gene>
    <name evidence="1" type="ORF">QIA18_06135</name>
</gene>
<accession>A0ACD5GL30</accession>
<keyword evidence="1" id="KW-0614">Plasmid</keyword>
<sequence length="273" mass="31355">MADDQDKLLIDEEETVQIKDLNRVKIVNNTDLLLLDDGVASSNAITFKDFLETTKDKTFKGEGLDYFKEIIKSTIAEELAADEKFVEKIYAKIMDKLINNYSNKLSNLFREFKSSLESSISSATLNELDKLVIMPYASTTIQKTPVPKQLLGLPSGFTYTDYLYSTNGTTFYPYEYQGRSTAINMKRYNDVTLVCNKNLDDVSTYFDIDIDIEHHNNESKSLYLRYSDESEKKLVYKHEGSSSVSIRVPMYKGWYIQKRTYISGNPVPVLFKL</sequence>
<evidence type="ECO:0000313" key="2">
    <source>
        <dbReference type="Proteomes" id="UP001304851"/>
    </source>
</evidence>
<evidence type="ECO:0000313" key="1">
    <source>
        <dbReference type="EMBL" id="XPC85692.1"/>
    </source>
</evidence>
<proteinExistence type="predicted"/>